<proteinExistence type="predicted"/>
<dbReference type="AlphaFoldDB" id="A0A1B9G472"/>
<name>A0A1B9G472_9TREE</name>
<dbReference type="VEuPathDB" id="FungiDB:I302_03486"/>
<organism evidence="1">
    <name type="scientific">Kwoniella bestiolae CBS 10118</name>
    <dbReference type="NCBI Taxonomy" id="1296100"/>
    <lineage>
        <taxon>Eukaryota</taxon>
        <taxon>Fungi</taxon>
        <taxon>Dikarya</taxon>
        <taxon>Basidiomycota</taxon>
        <taxon>Agaricomycotina</taxon>
        <taxon>Tremellomycetes</taxon>
        <taxon>Tremellales</taxon>
        <taxon>Cryptococcaceae</taxon>
        <taxon>Kwoniella</taxon>
    </lineage>
</organism>
<accession>A0A1B9G472</accession>
<gene>
    <name evidence="1" type="ORF">I302_03486</name>
</gene>
<sequence length="336" mass="39227">MMRTCKSAYGFFVGSLYENIELDEDNANKLFRDLDWSLMQHLEFRRIRLAVHTKRVYTLIQTRKLTVKDLKAATYLAGALGINAVRWAGGDFDDTKAPDQNLGDIFHNLECHVLTSELLRSPIDHEHRAPMSDVLEFVNPRWWPTTTMYGEVRSVELVRYRCLIGLDFDDILEICFSVDQPYYGKLTVEKLRAGWMKRQEWFRNEFSISPFDLQLLPPEVRLHIFHYIATGSNPPTLAKFVLSNYQAFSRFFIVELPWEQIAPRDFFEVSIKGICVQPIQFEMVAFPSVSDWGIHALFEEYGSKAGIPRWEDHSGVAERRAKWRGNQQWMSGSRRM</sequence>
<dbReference type="EMBL" id="KI894020">
    <property type="protein sequence ID" value="OCF25813.1"/>
    <property type="molecule type" value="Genomic_DNA"/>
</dbReference>
<protein>
    <submittedName>
        <fullName evidence="1">Uncharacterized protein</fullName>
    </submittedName>
</protein>
<reference evidence="1" key="1">
    <citation type="submission" date="2013-07" db="EMBL/GenBank/DDBJ databases">
        <title>The Genome Sequence of Cryptococcus bestiolae CBS10118.</title>
        <authorList>
            <consortium name="The Broad Institute Genome Sequencing Platform"/>
            <person name="Cuomo C."/>
            <person name="Litvintseva A."/>
            <person name="Chen Y."/>
            <person name="Heitman J."/>
            <person name="Sun S."/>
            <person name="Springer D."/>
            <person name="Dromer F."/>
            <person name="Young S.K."/>
            <person name="Zeng Q."/>
            <person name="Gargeya S."/>
            <person name="Fitzgerald M."/>
            <person name="Abouelleil A."/>
            <person name="Alvarado L."/>
            <person name="Berlin A.M."/>
            <person name="Chapman S.B."/>
            <person name="Dewar J."/>
            <person name="Goldberg J."/>
            <person name="Griggs A."/>
            <person name="Gujja S."/>
            <person name="Hansen M."/>
            <person name="Howarth C."/>
            <person name="Imamovic A."/>
            <person name="Larimer J."/>
            <person name="McCowan C."/>
            <person name="Murphy C."/>
            <person name="Pearson M."/>
            <person name="Priest M."/>
            <person name="Roberts A."/>
            <person name="Saif S."/>
            <person name="Shea T."/>
            <person name="Sykes S."/>
            <person name="Wortman J."/>
            <person name="Nusbaum C."/>
            <person name="Birren B."/>
        </authorList>
    </citation>
    <scope>NUCLEOTIDE SEQUENCE [LARGE SCALE GENOMIC DNA]</scope>
    <source>
        <strain evidence="1">CBS 10118</strain>
    </source>
</reference>
<reference evidence="1" key="2">
    <citation type="submission" date="2014-01" db="EMBL/GenBank/DDBJ databases">
        <title>Evolution of pathogenesis and genome organization in the Tremellales.</title>
        <authorList>
            <person name="Cuomo C."/>
            <person name="Litvintseva A."/>
            <person name="Heitman J."/>
            <person name="Chen Y."/>
            <person name="Sun S."/>
            <person name="Springer D."/>
            <person name="Dromer F."/>
            <person name="Young S."/>
            <person name="Zeng Q."/>
            <person name="Chapman S."/>
            <person name="Gujja S."/>
            <person name="Saif S."/>
            <person name="Birren B."/>
        </authorList>
    </citation>
    <scope>NUCLEOTIDE SEQUENCE</scope>
    <source>
        <strain evidence="1">CBS 10118</strain>
    </source>
</reference>
<evidence type="ECO:0000313" key="1">
    <source>
        <dbReference type="EMBL" id="OCF25813.1"/>
    </source>
</evidence>